<protein>
    <submittedName>
        <fullName evidence="3">SH3 domain-containing protein</fullName>
    </submittedName>
</protein>
<accession>A0AAJ4TBR3</accession>
<gene>
    <name evidence="3" type="ORF">G6M86_20115</name>
</gene>
<dbReference type="EMBL" id="CP049217">
    <property type="protein sequence ID" value="QTG15556.1"/>
    <property type="molecule type" value="Genomic_DNA"/>
</dbReference>
<dbReference type="Pfam" id="PF08239">
    <property type="entry name" value="SH3_3"/>
    <property type="match status" value="1"/>
</dbReference>
<feature type="compositionally biased region" description="Polar residues" evidence="1">
    <location>
        <begin position="23"/>
        <end position="35"/>
    </location>
</feature>
<dbReference type="InterPro" id="IPR003646">
    <property type="entry name" value="SH3-like_bac-type"/>
</dbReference>
<sequence length="225" mass="24682">MKKRYWLLCGLILFGISKLGETPSKSGVTTPSPSFSAGARVPEPPPSTVIDQQPASPSATTTSPRDETPTSPNFTEIRTKFVNGNGVALRGAPNQKSQIIDRLDRGRRVDLLQSEAEWSRIKDVLTQKEEWVATRFLQDEHPKREQIAKPSAPSSKPQPTISSTIIIQRIIAESVAGYPGTCACPYSTDRRGRKCGNRSAYSKPGGYAPICFAQDVTKSMIEAYR</sequence>
<name>A0AAJ4TBR3_AGRTU</name>
<reference evidence="3" key="1">
    <citation type="submission" date="2020-02" db="EMBL/GenBank/DDBJ databases">
        <title>Unexpected conservation and global transmission of agrobacterial virulence plasmids.</title>
        <authorList>
            <person name="Weisberg A.J."/>
            <person name="Davis E.W. II"/>
            <person name="Tabima J.R."/>
            <person name="Belcher M.S."/>
            <person name="Miller M."/>
            <person name="Kuo C.-H."/>
            <person name="Loper J.E."/>
            <person name="Grunwald N.J."/>
            <person name="Putnam M.L."/>
            <person name="Chang J.H."/>
        </authorList>
    </citation>
    <scope>NUCLEOTIDE SEQUENCE</scope>
    <source>
        <strain evidence="3">Q15/94</strain>
    </source>
</reference>
<dbReference type="AlphaFoldDB" id="A0AAJ4TBR3"/>
<dbReference type="Proteomes" id="UP000663946">
    <property type="component" value="Chromosome 2"/>
</dbReference>
<dbReference type="RefSeq" id="WP_333722197.1">
    <property type="nucleotide sequence ID" value="NZ_CP049217.1"/>
</dbReference>
<feature type="compositionally biased region" description="Polar residues" evidence="1">
    <location>
        <begin position="49"/>
        <end position="75"/>
    </location>
</feature>
<evidence type="ECO:0000256" key="1">
    <source>
        <dbReference type="SAM" id="MobiDB-lite"/>
    </source>
</evidence>
<evidence type="ECO:0000313" key="3">
    <source>
        <dbReference type="EMBL" id="QTG15556.1"/>
    </source>
</evidence>
<feature type="domain" description="SH3b" evidence="2">
    <location>
        <begin position="86"/>
        <end position="138"/>
    </location>
</feature>
<evidence type="ECO:0000259" key="2">
    <source>
        <dbReference type="Pfam" id="PF08239"/>
    </source>
</evidence>
<feature type="region of interest" description="Disordered" evidence="1">
    <location>
        <begin position="22"/>
        <end position="75"/>
    </location>
</feature>
<evidence type="ECO:0000313" key="4">
    <source>
        <dbReference type="Proteomes" id="UP000663946"/>
    </source>
</evidence>
<organism evidence="3 4">
    <name type="scientific">Agrobacterium tumefaciens</name>
    <dbReference type="NCBI Taxonomy" id="358"/>
    <lineage>
        <taxon>Bacteria</taxon>
        <taxon>Pseudomonadati</taxon>
        <taxon>Pseudomonadota</taxon>
        <taxon>Alphaproteobacteria</taxon>
        <taxon>Hyphomicrobiales</taxon>
        <taxon>Rhizobiaceae</taxon>
        <taxon>Rhizobium/Agrobacterium group</taxon>
        <taxon>Agrobacterium</taxon>
        <taxon>Agrobacterium tumefaciens complex</taxon>
    </lineage>
</organism>
<dbReference type="Gene3D" id="2.30.30.40">
    <property type="entry name" value="SH3 Domains"/>
    <property type="match status" value="1"/>
</dbReference>
<proteinExistence type="predicted"/>